<evidence type="ECO:0000313" key="3">
    <source>
        <dbReference type="Proteomes" id="UP000534186"/>
    </source>
</evidence>
<dbReference type="Proteomes" id="UP000534186">
    <property type="component" value="Unassembled WGS sequence"/>
</dbReference>
<evidence type="ECO:0000313" key="2">
    <source>
        <dbReference type="EMBL" id="NYF51284.1"/>
    </source>
</evidence>
<keyword evidence="1" id="KW-1133">Transmembrane helix</keyword>
<comment type="caution">
    <text evidence="2">The sequence shown here is derived from an EMBL/GenBank/DDBJ whole genome shotgun (WGS) entry which is preliminary data.</text>
</comment>
<dbReference type="EMBL" id="JACCCV010000001">
    <property type="protein sequence ID" value="NYF51284.1"/>
    <property type="molecule type" value="Genomic_DNA"/>
</dbReference>
<dbReference type="AlphaFoldDB" id="A0A7Y9T4D8"/>
<keyword evidence="1" id="KW-0472">Membrane</keyword>
<keyword evidence="1" id="KW-0812">Transmembrane</keyword>
<sequence length="183" mass="20593">MGIDVAADIKKTTAPVQLVEKKKWNLWAIFLGVIAVIGFIAEIPSIRYNLQPHFQLETLQPVDKDNMYNFDHLLLKNTGILDISNAEVKCEPLINDTASHIFISDLVVGSPPIPLLEAGGAGATIPCFFLQDRHPFPQDSQMKITVHMKGTYGFSVFRKHFDKDFHYLSTANSEGRLIYHEQP</sequence>
<accession>A0A7Y9T4D8</accession>
<feature type="transmembrane region" description="Helical" evidence="1">
    <location>
        <begin position="24"/>
        <end position="41"/>
    </location>
</feature>
<organism evidence="2 3">
    <name type="scientific">Tunturiibacter lichenicola</name>
    <dbReference type="NCBI Taxonomy" id="2051959"/>
    <lineage>
        <taxon>Bacteria</taxon>
        <taxon>Pseudomonadati</taxon>
        <taxon>Acidobacteriota</taxon>
        <taxon>Terriglobia</taxon>
        <taxon>Terriglobales</taxon>
        <taxon>Acidobacteriaceae</taxon>
        <taxon>Tunturiibacter</taxon>
    </lineage>
</organism>
<evidence type="ECO:0000256" key="1">
    <source>
        <dbReference type="SAM" id="Phobius"/>
    </source>
</evidence>
<gene>
    <name evidence="2" type="ORF">HDF12_001649</name>
</gene>
<reference evidence="2 3" key="1">
    <citation type="submission" date="2020-07" db="EMBL/GenBank/DDBJ databases">
        <title>Genomic Encyclopedia of Type Strains, Phase IV (KMG-V): Genome sequencing to study the core and pangenomes of soil and plant-associated prokaryotes.</title>
        <authorList>
            <person name="Whitman W."/>
        </authorList>
    </citation>
    <scope>NUCLEOTIDE SEQUENCE [LARGE SCALE GENOMIC DNA]</scope>
    <source>
        <strain evidence="2 3">M8UP30</strain>
    </source>
</reference>
<protein>
    <submittedName>
        <fullName evidence="2">Uncharacterized protein</fullName>
    </submittedName>
</protein>
<proteinExistence type="predicted"/>
<name>A0A7Y9T4D8_9BACT</name>